<dbReference type="RefSeq" id="WP_345381869.1">
    <property type="nucleotide sequence ID" value="NZ_BAABIC010000012.1"/>
</dbReference>
<sequence length="122" mass="13156">MTESAELTARTVETGSLPVVDISALRTDDPEARAAVGGALHAACVDKGFFSVSGHGIEPELLEAAFAEARTFFTLPAEEKHRVAMTRDNYGRGYEHVGGQTPTVDQRSLPIDPAPGRQHLRR</sequence>
<name>A0ABP8WY14_9PSEU</name>
<reference evidence="7" key="1">
    <citation type="journal article" date="2019" name="Int. J. Syst. Evol. Microbiol.">
        <title>The Global Catalogue of Microorganisms (GCM) 10K type strain sequencing project: providing services to taxonomists for standard genome sequencing and annotation.</title>
        <authorList>
            <consortium name="The Broad Institute Genomics Platform"/>
            <consortium name="The Broad Institute Genome Sequencing Center for Infectious Disease"/>
            <person name="Wu L."/>
            <person name="Ma J."/>
        </authorList>
    </citation>
    <scope>NUCLEOTIDE SEQUENCE [LARGE SCALE GENOMIC DNA]</scope>
    <source>
        <strain evidence="7">JCM 18055</strain>
    </source>
</reference>
<dbReference type="Gene3D" id="2.60.120.330">
    <property type="entry name" value="B-lactam Antibiotic, Isopenicillin N Synthase, Chain"/>
    <property type="match status" value="1"/>
</dbReference>
<protein>
    <recommendedName>
        <fullName evidence="5">Non-haem dioxygenase N-terminal domain-containing protein</fullName>
    </recommendedName>
</protein>
<dbReference type="PANTHER" id="PTHR10209:SF881">
    <property type="entry name" value="FI07970P-RELATED"/>
    <property type="match status" value="1"/>
</dbReference>
<dbReference type="InterPro" id="IPR026992">
    <property type="entry name" value="DIOX_N"/>
</dbReference>
<feature type="region of interest" description="Disordered" evidence="4">
    <location>
        <begin position="91"/>
        <end position="122"/>
    </location>
</feature>
<dbReference type="PANTHER" id="PTHR10209">
    <property type="entry name" value="OXIDOREDUCTASE, 2OG-FE II OXYGENASE FAMILY PROTEIN"/>
    <property type="match status" value="1"/>
</dbReference>
<comment type="caution">
    <text evidence="6">The sequence shown here is derived from an EMBL/GenBank/DDBJ whole genome shotgun (WGS) entry which is preliminary data.</text>
</comment>
<gene>
    <name evidence="6" type="ORF">GCM10023215_37420</name>
</gene>
<accession>A0ABP8WY14</accession>
<dbReference type="Proteomes" id="UP001500325">
    <property type="component" value="Unassembled WGS sequence"/>
</dbReference>
<organism evidence="6 7">
    <name type="scientific">Pseudonocardia yuanmonensis</name>
    <dbReference type="NCBI Taxonomy" id="1095914"/>
    <lineage>
        <taxon>Bacteria</taxon>
        <taxon>Bacillati</taxon>
        <taxon>Actinomycetota</taxon>
        <taxon>Actinomycetes</taxon>
        <taxon>Pseudonocardiales</taxon>
        <taxon>Pseudonocardiaceae</taxon>
        <taxon>Pseudonocardia</taxon>
    </lineage>
</organism>
<dbReference type="InterPro" id="IPR027443">
    <property type="entry name" value="IPNS-like_sf"/>
</dbReference>
<evidence type="ECO:0000313" key="6">
    <source>
        <dbReference type="EMBL" id="GAA4695978.1"/>
    </source>
</evidence>
<keyword evidence="2" id="KW-0560">Oxidoreductase</keyword>
<evidence type="ECO:0000256" key="1">
    <source>
        <dbReference type="ARBA" id="ARBA00022723"/>
    </source>
</evidence>
<keyword evidence="1" id="KW-0479">Metal-binding</keyword>
<dbReference type="EMBL" id="BAABIC010000012">
    <property type="protein sequence ID" value="GAA4695978.1"/>
    <property type="molecule type" value="Genomic_DNA"/>
</dbReference>
<evidence type="ECO:0000256" key="3">
    <source>
        <dbReference type="ARBA" id="ARBA00023004"/>
    </source>
</evidence>
<dbReference type="SUPFAM" id="SSF51197">
    <property type="entry name" value="Clavaminate synthase-like"/>
    <property type="match status" value="1"/>
</dbReference>
<evidence type="ECO:0000256" key="4">
    <source>
        <dbReference type="SAM" id="MobiDB-lite"/>
    </source>
</evidence>
<dbReference type="Pfam" id="PF14226">
    <property type="entry name" value="DIOX_N"/>
    <property type="match status" value="1"/>
</dbReference>
<evidence type="ECO:0000256" key="2">
    <source>
        <dbReference type="ARBA" id="ARBA00023002"/>
    </source>
</evidence>
<keyword evidence="7" id="KW-1185">Reference proteome</keyword>
<feature type="domain" description="Non-haem dioxygenase N-terminal" evidence="5">
    <location>
        <begin position="17"/>
        <end position="101"/>
    </location>
</feature>
<proteinExistence type="predicted"/>
<keyword evidence="3" id="KW-0408">Iron</keyword>
<evidence type="ECO:0000259" key="5">
    <source>
        <dbReference type="Pfam" id="PF14226"/>
    </source>
</evidence>
<evidence type="ECO:0000313" key="7">
    <source>
        <dbReference type="Proteomes" id="UP001500325"/>
    </source>
</evidence>